<dbReference type="OrthoDB" id="411785at2759"/>
<dbReference type="PANTHER" id="PTHR12176:SF80">
    <property type="entry name" value="EEF1A LYSINE METHYLTRANSFERASE 4"/>
    <property type="match status" value="1"/>
</dbReference>
<dbReference type="Gene3D" id="3.40.50.150">
    <property type="entry name" value="Vaccinia Virus protein VP39"/>
    <property type="match status" value="1"/>
</dbReference>
<protein>
    <submittedName>
        <fullName evidence="4">Uncharacterized protein</fullName>
    </submittedName>
</protein>
<dbReference type="SUPFAM" id="SSF53335">
    <property type="entry name" value="S-adenosyl-L-methionine-dependent methyltransferases"/>
    <property type="match status" value="1"/>
</dbReference>
<evidence type="ECO:0000256" key="3">
    <source>
        <dbReference type="ARBA" id="ARBA00022679"/>
    </source>
</evidence>
<dbReference type="EMBL" id="BNCQ01000010">
    <property type="protein sequence ID" value="GIM01774.1"/>
    <property type="molecule type" value="Genomic_DNA"/>
</dbReference>
<keyword evidence="3" id="KW-0808">Transferase</keyword>
<gene>
    <name evidence="4" type="ORF">Vretimale_6560</name>
</gene>
<dbReference type="GO" id="GO:0032259">
    <property type="term" value="P:methylation"/>
    <property type="evidence" value="ECO:0007669"/>
    <property type="project" value="UniProtKB-KW"/>
</dbReference>
<comment type="caution">
    <text evidence="4">The sequence shown here is derived from an EMBL/GenBank/DDBJ whole genome shotgun (WGS) entry which is preliminary data.</text>
</comment>
<evidence type="ECO:0000256" key="2">
    <source>
        <dbReference type="ARBA" id="ARBA00022603"/>
    </source>
</evidence>
<accession>A0A8J4FKI3</accession>
<dbReference type="InterPro" id="IPR051419">
    <property type="entry name" value="Lys/N-term_MeTrsfase_sf"/>
</dbReference>
<dbReference type="PANTHER" id="PTHR12176">
    <property type="entry name" value="SAM-DEPENDENT METHYLTRANSFERASE SUPERFAMILY PROTEIN"/>
    <property type="match status" value="1"/>
</dbReference>
<dbReference type="AlphaFoldDB" id="A0A8J4FKI3"/>
<keyword evidence="2" id="KW-0489">Methyltransferase</keyword>
<name>A0A8J4FKI3_9CHLO</name>
<comment type="similarity">
    <text evidence="1">Belongs to the methyltransferase superfamily.</text>
</comment>
<dbReference type="InterPro" id="IPR029063">
    <property type="entry name" value="SAM-dependent_MTases_sf"/>
</dbReference>
<proteinExistence type="inferred from homology"/>
<evidence type="ECO:0000256" key="1">
    <source>
        <dbReference type="ARBA" id="ARBA00008361"/>
    </source>
</evidence>
<evidence type="ECO:0000313" key="5">
    <source>
        <dbReference type="Proteomes" id="UP000722791"/>
    </source>
</evidence>
<dbReference type="GO" id="GO:0008168">
    <property type="term" value="F:methyltransferase activity"/>
    <property type="evidence" value="ECO:0007669"/>
    <property type="project" value="UniProtKB-KW"/>
</dbReference>
<reference evidence="4" key="1">
    <citation type="journal article" date="2021" name="Proc. Natl. Acad. Sci. U.S.A.">
        <title>Three genomes in the algal genus Volvox reveal the fate of a haploid sex-determining region after a transition to homothallism.</title>
        <authorList>
            <person name="Yamamoto K."/>
            <person name="Hamaji T."/>
            <person name="Kawai-Toyooka H."/>
            <person name="Matsuzaki R."/>
            <person name="Takahashi F."/>
            <person name="Nishimura Y."/>
            <person name="Kawachi M."/>
            <person name="Noguchi H."/>
            <person name="Minakuchi Y."/>
            <person name="Umen J.G."/>
            <person name="Toyoda A."/>
            <person name="Nozaki H."/>
        </authorList>
    </citation>
    <scope>NUCLEOTIDE SEQUENCE</scope>
    <source>
        <strain evidence="4">NIES-3785</strain>
    </source>
</reference>
<evidence type="ECO:0000313" key="4">
    <source>
        <dbReference type="EMBL" id="GIM01774.1"/>
    </source>
</evidence>
<feature type="non-terminal residue" evidence="4">
    <location>
        <position position="269"/>
    </location>
</feature>
<dbReference type="Proteomes" id="UP000722791">
    <property type="component" value="Unassembled WGS sequence"/>
</dbReference>
<sequence length="269" mass="29430">ESGKGMAFATPEYWEAYHREANGEHIDWLCQYSTVRKVVLHYLKQWKRPLPAILLLGTGLSAFAEELYDGGYSPITILDFSPTAFKEHCRRIATPPRGGVTVVQRDVVEPEWPEIDEGGERFGIVVDKGLIDCLLTSPEGIDHATAAITNIWTRMTTPGIWISVSHSPPADRKDLYNLIGAANAGATCVYWHNIQVKRVVLPPLELSSKTAVPGQETLEEYDEKAQAGLGSGAGARSDFGSEAGDGQPGLKAGADIFRDDVAYIYILTK</sequence>
<organism evidence="4 5">
    <name type="scientific">Volvox reticuliferus</name>
    <dbReference type="NCBI Taxonomy" id="1737510"/>
    <lineage>
        <taxon>Eukaryota</taxon>
        <taxon>Viridiplantae</taxon>
        <taxon>Chlorophyta</taxon>
        <taxon>core chlorophytes</taxon>
        <taxon>Chlorophyceae</taxon>
        <taxon>CS clade</taxon>
        <taxon>Chlamydomonadales</taxon>
        <taxon>Volvocaceae</taxon>
        <taxon>Volvox</taxon>
    </lineage>
</organism>